<protein>
    <submittedName>
        <fullName evidence="1">Uncharacterized protein</fullName>
    </submittedName>
</protein>
<sequence>MSGEDKESDTSVKIIDNEDPDERVLVLKSVPSRYDFESTLQNGTYTLETDLSNQNIVVFNNQVNGDWSVKASVVGNEITRVSDSTPYEVTSFKVNSFEIVGTGSDGIVAKAGAPDINKVGDISTKVTKVSIGFKDSANSLVPDDELTGKINYKLFDTPDAN</sequence>
<dbReference type="Proteomes" id="UP000774130">
    <property type="component" value="Unassembled WGS sequence"/>
</dbReference>
<proteinExistence type="predicted"/>
<organism evidence="1 2">
    <name type="scientific">Enterococcus alishanensis</name>
    <dbReference type="NCBI Taxonomy" id="1303817"/>
    <lineage>
        <taxon>Bacteria</taxon>
        <taxon>Bacillati</taxon>
        <taxon>Bacillota</taxon>
        <taxon>Bacilli</taxon>
        <taxon>Lactobacillales</taxon>
        <taxon>Enterococcaceae</taxon>
        <taxon>Enterococcus</taxon>
    </lineage>
</organism>
<reference evidence="1 2" key="1">
    <citation type="submission" date="2021-06" db="EMBL/GenBank/DDBJ databases">
        <title>Enterococcus alishanensis sp. nov., a novel lactic acid bacterium isolated from fresh coffee beans.</title>
        <authorList>
            <person name="Chen Y.-S."/>
        </authorList>
    </citation>
    <scope>NUCLEOTIDE SEQUENCE [LARGE SCALE GENOMIC DNA]</scope>
    <source>
        <strain evidence="1 2">ALS3</strain>
    </source>
</reference>
<accession>A0ABS6TDF3</accession>
<keyword evidence="2" id="KW-1185">Reference proteome</keyword>
<evidence type="ECO:0000313" key="2">
    <source>
        <dbReference type="Proteomes" id="UP000774130"/>
    </source>
</evidence>
<comment type="caution">
    <text evidence="1">The sequence shown here is derived from an EMBL/GenBank/DDBJ whole genome shotgun (WGS) entry which is preliminary data.</text>
</comment>
<evidence type="ECO:0000313" key="1">
    <source>
        <dbReference type="EMBL" id="MBV7390928.1"/>
    </source>
</evidence>
<dbReference type="EMBL" id="JAHUZB010000003">
    <property type="protein sequence ID" value="MBV7390928.1"/>
    <property type="molecule type" value="Genomic_DNA"/>
</dbReference>
<name>A0ABS6TDF3_9ENTE</name>
<gene>
    <name evidence="1" type="ORF">KUA55_09560</name>
</gene>